<comment type="caution">
    <text evidence="1">The sequence shown here is derived from an EMBL/GenBank/DDBJ whole genome shotgun (WGS) entry which is preliminary data.</text>
</comment>
<accession>A0A0G1HPW1</accession>
<sequence>MDSAVNTLFSEISLGKLNSEILAETLVIDKLREEVVRRLTQIEKLDLGFWWQDKDLMEMFNSVFKSGCIILPKDPVERLRWIALLCVEMSNTEGFDCGNIVIPLDFLPLEMMVLFEDLYGVDVLESVIEIREKVAEQGWGAVFGS</sequence>
<name>A0A0G1HPW1_9BACT</name>
<evidence type="ECO:0000313" key="2">
    <source>
        <dbReference type="Proteomes" id="UP000034172"/>
    </source>
</evidence>
<dbReference type="Proteomes" id="UP000034172">
    <property type="component" value="Unassembled WGS sequence"/>
</dbReference>
<evidence type="ECO:0000313" key="1">
    <source>
        <dbReference type="EMBL" id="KKT48975.1"/>
    </source>
</evidence>
<dbReference type="EMBL" id="LCIE01000014">
    <property type="protein sequence ID" value="KKT48975.1"/>
    <property type="molecule type" value="Genomic_DNA"/>
</dbReference>
<protein>
    <submittedName>
        <fullName evidence="1">Uncharacterized protein</fullName>
    </submittedName>
</protein>
<gene>
    <name evidence="1" type="ORF">UW41_C0014G0019</name>
</gene>
<organism evidence="1 2">
    <name type="scientific">Candidatus Collierbacteria bacterium GW2011_GWC2_44_18</name>
    <dbReference type="NCBI Taxonomy" id="1618392"/>
    <lineage>
        <taxon>Bacteria</taxon>
        <taxon>Candidatus Collieribacteriota</taxon>
    </lineage>
</organism>
<reference evidence="1 2" key="1">
    <citation type="journal article" date="2015" name="Nature">
        <title>rRNA introns, odd ribosomes, and small enigmatic genomes across a large radiation of phyla.</title>
        <authorList>
            <person name="Brown C.T."/>
            <person name="Hug L.A."/>
            <person name="Thomas B.C."/>
            <person name="Sharon I."/>
            <person name="Castelle C.J."/>
            <person name="Singh A."/>
            <person name="Wilkins M.J."/>
            <person name="Williams K.H."/>
            <person name="Banfield J.F."/>
        </authorList>
    </citation>
    <scope>NUCLEOTIDE SEQUENCE [LARGE SCALE GENOMIC DNA]</scope>
</reference>
<dbReference type="AlphaFoldDB" id="A0A0G1HPW1"/>
<proteinExistence type="predicted"/>